<proteinExistence type="predicted"/>
<evidence type="ECO:0000313" key="3">
    <source>
        <dbReference type="Proteomes" id="UP000600918"/>
    </source>
</evidence>
<feature type="compositionally biased region" description="Low complexity" evidence="1">
    <location>
        <begin position="88"/>
        <end position="124"/>
    </location>
</feature>
<protein>
    <submittedName>
        <fullName evidence="2">Uncharacterized protein</fullName>
    </submittedName>
</protein>
<sequence length="316" mass="34972">MLPNRRYFLAIQNESLRSGYYRTVGRIMKVLSDLSESCQRKQELLQSNLVDELAERMETELCGRHVGVTSTGVHLHPLQALTRAGQDPSNPSTRSLTSSSSSSSSNSSSSSSSPPTPRLLSSSTVRRGGLRRTPPPSPSAFEECGRKRSGQQKASRGSFQSYKFPPFIPTISNMQHPSKPLGLDDSLQLTLSVFFRYVNKTPRGNSAVTSEKSYRILRSILISKTKREKRSSMGRISIWKIAMAISVRLDIPRTSEVEEYKCWNIRTTIGGHVADGGSIIGEFRYSYEYSSNLAGTPTPIDLHSVLLPLLRLGAIS</sequence>
<feature type="compositionally biased region" description="Polar residues" evidence="1">
    <location>
        <begin position="151"/>
        <end position="160"/>
    </location>
</feature>
<feature type="region of interest" description="Disordered" evidence="1">
    <location>
        <begin position="82"/>
        <end position="160"/>
    </location>
</feature>
<evidence type="ECO:0000313" key="2">
    <source>
        <dbReference type="EMBL" id="KAF7429693.1"/>
    </source>
</evidence>
<evidence type="ECO:0000256" key="1">
    <source>
        <dbReference type="SAM" id="MobiDB-lite"/>
    </source>
</evidence>
<reference evidence="2" key="1">
    <citation type="journal article" date="2020" name="G3 (Bethesda)">
        <title>High-Quality Assemblies for Three Invasive Social Wasps from the &lt;i&gt;Vespula&lt;/i&gt; Genus.</title>
        <authorList>
            <person name="Harrop T.W.R."/>
            <person name="Guhlin J."/>
            <person name="McLaughlin G.M."/>
            <person name="Permina E."/>
            <person name="Stockwell P."/>
            <person name="Gilligan J."/>
            <person name="Le Lec M.F."/>
            <person name="Gruber M.A.M."/>
            <person name="Quinn O."/>
            <person name="Lovegrove M."/>
            <person name="Duncan E.J."/>
            <person name="Remnant E.J."/>
            <person name="Van Eeckhoven J."/>
            <person name="Graham B."/>
            <person name="Knapp R.A."/>
            <person name="Langford K.W."/>
            <person name="Kronenberg Z."/>
            <person name="Press M.O."/>
            <person name="Eacker S.M."/>
            <person name="Wilson-Rankin E.E."/>
            <person name="Purcell J."/>
            <person name="Lester P.J."/>
            <person name="Dearden P.K."/>
        </authorList>
    </citation>
    <scope>NUCLEOTIDE SEQUENCE</scope>
    <source>
        <strain evidence="2">Volc-1</strain>
    </source>
</reference>
<dbReference type="EMBL" id="JACSDY010000004">
    <property type="protein sequence ID" value="KAF7429693.1"/>
    <property type="molecule type" value="Genomic_DNA"/>
</dbReference>
<name>A0A834P639_VESPE</name>
<accession>A0A834P639</accession>
<comment type="caution">
    <text evidence="2">The sequence shown here is derived from an EMBL/GenBank/DDBJ whole genome shotgun (WGS) entry which is preliminary data.</text>
</comment>
<gene>
    <name evidence="2" type="ORF">H0235_006091</name>
</gene>
<keyword evidence="3" id="KW-1185">Reference proteome</keyword>
<dbReference type="Proteomes" id="UP000600918">
    <property type="component" value="Unassembled WGS sequence"/>
</dbReference>
<organism evidence="2 3">
    <name type="scientific">Vespula pensylvanica</name>
    <name type="common">Western yellow jacket</name>
    <name type="synonym">Wasp</name>
    <dbReference type="NCBI Taxonomy" id="30213"/>
    <lineage>
        <taxon>Eukaryota</taxon>
        <taxon>Metazoa</taxon>
        <taxon>Ecdysozoa</taxon>
        <taxon>Arthropoda</taxon>
        <taxon>Hexapoda</taxon>
        <taxon>Insecta</taxon>
        <taxon>Pterygota</taxon>
        <taxon>Neoptera</taxon>
        <taxon>Endopterygota</taxon>
        <taxon>Hymenoptera</taxon>
        <taxon>Apocrita</taxon>
        <taxon>Aculeata</taxon>
        <taxon>Vespoidea</taxon>
        <taxon>Vespidae</taxon>
        <taxon>Vespinae</taxon>
        <taxon>Vespula</taxon>
    </lineage>
</organism>
<dbReference type="AlphaFoldDB" id="A0A834P639"/>